<sequence>MVNYTENSSLLEVEHGHAYFEPGPGSLCTQLKFFLTRSPLNLLLLFVPLGLISDHVGWSTTATFTLNFFSIIPLASLLGLATEDVAAKMGQTIGGLLNATFGNAVELIVSVLALRRGLLRVVQSSLLGSILSNLLLVLGLCFFCGGCKYPEQSFNVTAAQTNSSLLGMVVLSLLIPAAFNNLVGDQKEIHSSIMKLSHGTAIILLIVYVAYLLFQLKTHNHLFESEEAEEEDANMSLGVSIGCLFLVTFIVSFCAEALVGSIEGLTKQLGLSETFVGIILVPIVGNAAEHMTAVTVAMKNKMDLSLSVALGSSMQIALFVTPILVLIGWIIGQPLSLFFDTFETTVLFISVLIVNYLIQDGKSNWLEGLTLLAAYFIIGMAFFFYPQTLDAHP</sequence>
<reference evidence="1" key="1">
    <citation type="submission" date="2022-04" db="EMBL/GenBank/DDBJ databases">
        <title>Genome of the entomopathogenic fungus Entomophthora muscae.</title>
        <authorList>
            <person name="Elya C."/>
            <person name="Lovett B.R."/>
            <person name="Lee E."/>
            <person name="Macias A.M."/>
            <person name="Hajek A.E."/>
            <person name="De Bivort B.L."/>
            <person name="Kasson M.T."/>
            <person name="De Fine Licht H.H."/>
            <person name="Stajich J.E."/>
        </authorList>
    </citation>
    <scope>NUCLEOTIDE SEQUENCE</scope>
    <source>
        <strain evidence="1">Berkeley</strain>
    </source>
</reference>
<dbReference type="Proteomes" id="UP001165960">
    <property type="component" value="Unassembled WGS sequence"/>
</dbReference>
<organism evidence="1 2">
    <name type="scientific">Entomophthora muscae</name>
    <dbReference type="NCBI Taxonomy" id="34485"/>
    <lineage>
        <taxon>Eukaryota</taxon>
        <taxon>Fungi</taxon>
        <taxon>Fungi incertae sedis</taxon>
        <taxon>Zoopagomycota</taxon>
        <taxon>Entomophthoromycotina</taxon>
        <taxon>Entomophthoromycetes</taxon>
        <taxon>Entomophthorales</taxon>
        <taxon>Entomophthoraceae</taxon>
        <taxon>Entomophthora</taxon>
    </lineage>
</organism>
<evidence type="ECO:0000313" key="2">
    <source>
        <dbReference type="Proteomes" id="UP001165960"/>
    </source>
</evidence>
<dbReference type="EMBL" id="QTSX02000755">
    <property type="protein sequence ID" value="KAJ9085561.1"/>
    <property type="molecule type" value="Genomic_DNA"/>
</dbReference>
<protein>
    <submittedName>
        <fullName evidence="1">Uncharacterized protein</fullName>
    </submittedName>
</protein>
<evidence type="ECO:0000313" key="1">
    <source>
        <dbReference type="EMBL" id="KAJ9085561.1"/>
    </source>
</evidence>
<proteinExistence type="predicted"/>
<keyword evidence="2" id="KW-1185">Reference proteome</keyword>
<gene>
    <name evidence="1" type="ORF">DSO57_1012568</name>
</gene>
<accession>A0ACC2UFY8</accession>
<name>A0ACC2UFY8_9FUNG</name>
<comment type="caution">
    <text evidence="1">The sequence shown here is derived from an EMBL/GenBank/DDBJ whole genome shotgun (WGS) entry which is preliminary data.</text>
</comment>